<evidence type="ECO:0000313" key="1">
    <source>
        <dbReference type="EMBL" id="VFU30515.1"/>
    </source>
</evidence>
<dbReference type="PANTHER" id="PTHR37212">
    <property type="entry name" value="ACTIN PROTEIN 2/3 COMPLEX SUBUNIT-LIKE PROTEIN"/>
    <property type="match status" value="1"/>
</dbReference>
<accession>A0A6N2KPI5</accession>
<proteinExistence type="predicted"/>
<dbReference type="PANTHER" id="PTHR37212:SF2">
    <property type="entry name" value="ACTIN PROTEIN 2_3 COMPLEX SUBUNIT-LIKE PROTEIN"/>
    <property type="match status" value="1"/>
</dbReference>
<protein>
    <submittedName>
        <fullName evidence="1">Uncharacterized protein</fullName>
    </submittedName>
</protein>
<organism evidence="1">
    <name type="scientific">Salix viminalis</name>
    <name type="common">Common osier</name>
    <name type="synonym">Basket willow</name>
    <dbReference type="NCBI Taxonomy" id="40686"/>
    <lineage>
        <taxon>Eukaryota</taxon>
        <taxon>Viridiplantae</taxon>
        <taxon>Streptophyta</taxon>
        <taxon>Embryophyta</taxon>
        <taxon>Tracheophyta</taxon>
        <taxon>Spermatophyta</taxon>
        <taxon>Magnoliopsida</taxon>
        <taxon>eudicotyledons</taxon>
        <taxon>Gunneridae</taxon>
        <taxon>Pentapetalae</taxon>
        <taxon>rosids</taxon>
        <taxon>fabids</taxon>
        <taxon>Malpighiales</taxon>
        <taxon>Salicaceae</taxon>
        <taxon>Saliceae</taxon>
        <taxon>Salix</taxon>
    </lineage>
</organism>
<name>A0A6N2KPI5_SALVM</name>
<evidence type="ECO:0000313" key="2">
    <source>
        <dbReference type="EMBL" id="VFU36522.1"/>
    </source>
</evidence>
<dbReference type="EMBL" id="CAADRP010000635">
    <property type="protein sequence ID" value="VFU30515.1"/>
    <property type="molecule type" value="Genomic_DNA"/>
</dbReference>
<sequence length="79" mass="9044">MDAPLDFEFEDPLLISPVIVKKRKKVIGLDDLLTDHYQEKSKVIERESKHARNGWRGRDCHTGCTCFWQSETPATSPTA</sequence>
<reference evidence="1" key="1">
    <citation type="submission" date="2019-03" db="EMBL/GenBank/DDBJ databases">
        <authorList>
            <person name="Mank J."/>
            <person name="Almeida P."/>
        </authorList>
    </citation>
    <scope>NUCLEOTIDE SEQUENCE</scope>
    <source>
        <strain evidence="1">78183</strain>
    </source>
</reference>
<dbReference type="AlphaFoldDB" id="A0A6N2KPI5"/>
<dbReference type="EMBL" id="CAADRP010001113">
    <property type="protein sequence ID" value="VFU36522.1"/>
    <property type="molecule type" value="Genomic_DNA"/>
</dbReference>
<gene>
    <name evidence="1" type="ORF">SVIM_LOCUS119810</name>
    <name evidence="2" type="ORF">SVIM_LOCUS184877</name>
</gene>